<evidence type="ECO:0000256" key="1">
    <source>
        <dbReference type="ARBA" id="ARBA00006484"/>
    </source>
</evidence>
<dbReference type="PRINTS" id="PR00081">
    <property type="entry name" value="GDHRDH"/>
</dbReference>
<evidence type="ECO:0000313" key="3">
    <source>
        <dbReference type="EMBL" id="MDP9830544.1"/>
    </source>
</evidence>
<dbReference type="NCBIfam" id="NF004845">
    <property type="entry name" value="PRK06196.1"/>
    <property type="match status" value="1"/>
</dbReference>
<dbReference type="Pfam" id="PF00106">
    <property type="entry name" value="adh_short"/>
    <property type="match status" value="1"/>
</dbReference>
<keyword evidence="2" id="KW-0560">Oxidoreductase</keyword>
<dbReference type="EMBL" id="JAUSQZ010000001">
    <property type="protein sequence ID" value="MDP9830544.1"/>
    <property type="molecule type" value="Genomic_DNA"/>
</dbReference>
<dbReference type="RefSeq" id="WP_307249612.1">
    <property type="nucleotide sequence ID" value="NZ_JAUSQZ010000001.1"/>
</dbReference>
<dbReference type="InterPro" id="IPR036291">
    <property type="entry name" value="NAD(P)-bd_dom_sf"/>
</dbReference>
<sequence length="321" mass="33766">MNTPQQPLGTGLGAHTTTDDVLKGIDLTGRTAIVTGGYSGIGLATTQALAGAGATVVVPARRLEPARQALAGTGAEVSAMDLADLGSVARFAAEFLATGRALDILVTSAGIMAPPLRRVGPGWESQFAVNHLGHFALVNRLWPALERGVRTRVVAVGSRGHRGGGIRWDDPHFETSPYDKWAAYAQAKSAVSLFAVQLDRLARDHGVRAFSVHPGVIDTELQRFLPKAEQIAMGWLDADGGPAPGHPFKTPSQGAATSVWAATSSTLDGLGGLYLEDCDVAPLTDAFDFSRPGVMRHAVDPAEARRLWAFSAELTEVNAFA</sequence>
<evidence type="ECO:0000256" key="2">
    <source>
        <dbReference type="ARBA" id="ARBA00023002"/>
    </source>
</evidence>
<dbReference type="PANTHER" id="PTHR24320">
    <property type="entry name" value="RETINOL DEHYDROGENASE"/>
    <property type="match status" value="1"/>
</dbReference>
<protein>
    <submittedName>
        <fullName evidence="3">NAD(P)-dependent dehydrogenase (Short-subunit alcohol dehydrogenase family)</fullName>
    </submittedName>
</protein>
<dbReference type="SUPFAM" id="SSF51735">
    <property type="entry name" value="NAD(P)-binding Rossmann-fold domains"/>
    <property type="match status" value="1"/>
</dbReference>
<proteinExistence type="inferred from homology"/>
<dbReference type="InterPro" id="IPR002347">
    <property type="entry name" value="SDR_fam"/>
</dbReference>
<comment type="similarity">
    <text evidence="1">Belongs to the short-chain dehydrogenases/reductases (SDR) family.</text>
</comment>
<name>A0ABT9PCW0_9ACTN</name>
<gene>
    <name evidence="3" type="ORF">J2S57_006293</name>
</gene>
<accession>A0ABT9PCW0</accession>
<reference evidence="3 4" key="1">
    <citation type="submission" date="2023-07" db="EMBL/GenBank/DDBJ databases">
        <title>Sequencing the genomes of 1000 actinobacteria strains.</title>
        <authorList>
            <person name="Klenk H.-P."/>
        </authorList>
    </citation>
    <scope>NUCLEOTIDE SEQUENCE [LARGE SCALE GENOMIC DNA]</scope>
    <source>
        <strain evidence="3 4">DSM 44388</strain>
    </source>
</reference>
<comment type="caution">
    <text evidence="3">The sequence shown here is derived from an EMBL/GenBank/DDBJ whole genome shotgun (WGS) entry which is preliminary data.</text>
</comment>
<dbReference type="PANTHER" id="PTHR24320:SF148">
    <property type="entry name" value="NAD(P)-BINDING ROSSMANN-FOLD SUPERFAMILY PROTEIN"/>
    <property type="match status" value="1"/>
</dbReference>
<dbReference type="Proteomes" id="UP001235712">
    <property type="component" value="Unassembled WGS sequence"/>
</dbReference>
<organism evidence="3 4">
    <name type="scientific">Kineosporia succinea</name>
    <dbReference type="NCBI Taxonomy" id="84632"/>
    <lineage>
        <taxon>Bacteria</taxon>
        <taxon>Bacillati</taxon>
        <taxon>Actinomycetota</taxon>
        <taxon>Actinomycetes</taxon>
        <taxon>Kineosporiales</taxon>
        <taxon>Kineosporiaceae</taxon>
        <taxon>Kineosporia</taxon>
    </lineage>
</organism>
<evidence type="ECO:0000313" key="4">
    <source>
        <dbReference type="Proteomes" id="UP001235712"/>
    </source>
</evidence>
<keyword evidence="4" id="KW-1185">Reference proteome</keyword>
<dbReference type="Gene3D" id="3.40.50.720">
    <property type="entry name" value="NAD(P)-binding Rossmann-like Domain"/>
    <property type="match status" value="1"/>
</dbReference>